<sequence>MRMLKMLQGQQQQIATHSAVVLPAISEKRGLCFDFSFTIAGGDRLWIGERNWGSGFRRLAIGGQISDSFAGN</sequence>
<dbReference type="Proteomes" id="UP001552299">
    <property type="component" value="Unassembled WGS sequence"/>
</dbReference>
<keyword evidence="2" id="KW-1185">Reference proteome</keyword>
<reference evidence="1 2" key="1">
    <citation type="journal article" date="2024" name="Plant Biotechnol. J.">
        <title>Dendrobium thyrsiflorum genome and its molecular insights into genes involved in important horticultural traits.</title>
        <authorList>
            <person name="Chen B."/>
            <person name="Wang J.Y."/>
            <person name="Zheng P.J."/>
            <person name="Li K.L."/>
            <person name="Liang Y.M."/>
            <person name="Chen X.F."/>
            <person name="Zhang C."/>
            <person name="Zhao X."/>
            <person name="He X."/>
            <person name="Zhang G.Q."/>
            <person name="Liu Z.J."/>
            <person name="Xu Q."/>
        </authorList>
    </citation>
    <scope>NUCLEOTIDE SEQUENCE [LARGE SCALE GENOMIC DNA]</scope>
    <source>
        <strain evidence="1">GZMU011</strain>
    </source>
</reference>
<organism evidence="1 2">
    <name type="scientific">Dendrobium thyrsiflorum</name>
    <name type="common">Pinecone-like raceme dendrobium</name>
    <name type="synonym">Orchid</name>
    <dbReference type="NCBI Taxonomy" id="117978"/>
    <lineage>
        <taxon>Eukaryota</taxon>
        <taxon>Viridiplantae</taxon>
        <taxon>Streptophyta</taxon>
        <taxon>Embryophyta</taxon>
        <taxon>Tracheophyta</taxon>
        <taxon>Spermatophyta</taxon>
        <taxon>Magnoliopsida</taxon>
        <taxon>Liliopsida</taxon>
        <taxon>Asparagales</taxon>
        <taxon>Orchidaceae</taxon>
        <taxon>Epidendroideae</taxon>
        <taxon>Malaxideae</taxon>
        <taxon>Dendrobiinae</taxon>
        <taxon>Dendrobium</taxon>
    </lineage>
</organism>
<comment type="caution">
    <text evidence="1">The sequence shown here is derived from an EMBL/GenBank/DDBJ whole genome shotgun (WGS) entry which is preliminary data.</text>
</comment>
<gene>
    <name evidence="1" type="ORF">M5K25_014739</name>
</gene>
<name>A0ABD0UNT0_DENTH</name>
<proteinExistence type="predicted"/>
<accession>A0ABD0UNT0</accession>
<evidence type="ECO:0000313" key="2">
    <source>
        <dbReference type="Proteomes" id="UP001552299"/>
    </source>
</evidence>
<dbReference type="AlphaFoldDB" id="A0ABD0UNT0"/>
<protein>
    <submittedName>
        <fullName evidence="1">Uncharacterized protein</fullName>
    </submittedName>
</protein>
<evidence type="ECO:0000313" key="1">
    <source>
        <dbReference type="EMBL" id="KAL0914395.1"/>
    </source>
</evidence>
<dbReference type="EMBL" id="JANQDX010000012">
    <property type="protein sequence ID" value="KAL0914395.1"/>
    <property type="molecule type" value="Genomic_DNA"/>
</dbReference>